<evidence type="ECO:0000313" key="2">
    <source>
        <dbReference type="EMBL" id="CBA16881.1"/>
    </source>
</evidence>
<keyword evidence="3" id="KW-1185">Reference proteome</keyword>
<dbReference type="AlphaFoldDB" id="D2U9D9"/>
<sequence>MRKAEAHPTGKRLARPPSRSTRRRQLRRLAGACAGEQATREERKRTVLMRLATMPSIKTLWQFD</sequence>
<evidence type="ECO:0000256" key="1">
    <source>
        <dbReference type="SAM" id="MobiDB-lite"/>
    </source>
</evidence>
<dbReference type="KEGG" id="xal:XALC_2401"/>
<proteinExistence type="predicted"/>
<evidence type="ECO:0000313" key="3">
    <source>
        <dbReference type="Proteomes" id="UP000001890"/>
    </source>
</evidence>
<gene>
    <name evidence="2" type="ordered locus">XALc_2401</name>
</gene>
<dbReference type="EMBL" id="FP565176">
    <property type="protein sequence ID" value="CBA16881.1"/>
    <property type="molecule type" value="Genomic_DNA"/>
</dbReference>
<name>D2U9D9_XANAP</name>
<feature type="compositionally biased region" description="Basic residues" evidence="1">
    <location>
        <begin position="9"/>
        <end position="25"/>
    </location>
</feature>
<dbReference type="Proteomes" id="UP000001890">
    <property type="component" value="Chromosome"/>
</dbReference>
<reference evidence="2 3" key="1">
    <citation type="journal article" date="2009" name="BMC Genomics">
        <title>The complete genome sequence of Xanthomonas albilineans provides new insights into the reductive genome evolution of the xylem-limited Xanthomonadaceae.</title>
        <authorList>
            <person name="Pieretti I."/>
            <person name="Royer M."/>
            <person name="Barbe V."/>
            <person name="Carrere S."/>
            <person name="Koebnik R."/>
            <person name="Cociancich S."/>
            <person name="Couloux A."/>
            <person name="Darrasse A."/>
            <person name="Gouzy J."/>
            <person name="Jacques M.A."/>
            <person name="Lauber E."/>
            <person name="Manceau C."/>
            <person name="Mangenot S."/>
            <person name="Poussier S."/>
            <person name="Segurens B."/>
            <person name="Szurek B."/>
            <person name="Verdier V."/>
            <person name="Arlat M."/>
            <person name="Rott P."/>
        </authorList>
    </citation>
    <scope>NUCLEOTIDE SEQUENCE [LARGE SCALE GENOMIC DNA]</scope>
    <source>
        <strain evidence="3">GPE PC73 / CFBP 7063</strain>
    </source>
</reference>
<accession>D2U9D9</accession>
<organism evidence="2 3">
    <name type="scientific">Xanthomonas albilineans (strain GPE PC73 / CFBP 7063)</name>
    <dbReference type="NCBI Taxonomy" id="380358"/>
    <lineage>
        <taxon>Bacteria</taxon>
        <taxon>Pseudomonadati</taxon>
        <taxon>Pseudomonadota</taxon>
        <taxon>Gammaproteobacteria</taxon>
        <taxon>Lysobacterales</taxon>
        <taxon>Lysobacteraceae</taxon>
        <taxon>Xanthomonas</taxon>
    </lineage>
</organism>
<protein>
    <submittedName>
        <fullName evidence="2">Putative isxal4 transposase protein</fullName>
    </submittedName>
</protein>
<feature type="region of interest" description="Disordered" evidence="1">
    <location>
        <begin position="1"/>
        <end position="25"/>
    </location>
</feature>